<keyword evidence="6" id="KW-1185">Reference proteome</keyword>
<dbReference type="Pfam" id="PF00648">
    <property type="entry name" value="Peptidase_C2"/>
    <property type="match status" value="1"/>
</dbReference>
<reference evidence="5" key="1">
    <citation type="submission" date="2022-03" db="EMBL/GenBank/DDBJ databases">
        <authorList>
            <person name="Martin C."/>
        </authorList>
    </citation>
    <scope>NUCLEOTIDE SEQUENCE</scope>
</reference>
<dbReference type="GO" id="GO:0004198">
    <property type="term" value="F:calcium-dependent cysteine-type endopeptidase activity"/>
    <property type="evidence" value="ECO:0007669"/>
    <property type="project" value="InterPro"/>
</dbReference>
<dbReference type="InterPro" id="IPR000169">
    <property type="entry name" value="Pept_cys_AS"/>
</dbReference>
<dbReference type="OrthoDB" id="424753at2759"/>
<dbReference type="PANTHER" id="PTHR10183">
    <property type="entry name" value="CALPAIN"/>
    <property type="match status" value="1"/>
</dbReference>
<evidence type="ECO:0000256" key="4">
    <source>
        <dbReference type="ARBA" id="ARBA00022807"/>
    </source>
</evidence>
<dbReference type="InterPro" id="IPR000008">
    <property type="entry name" value="C2_dom"/>
</dbReference>
<evidence type="ECO:0000256" key="3">
    <source>
        <dbReference type="ARBA" id="ARBA00022801"/>
    </source>
</evidence>
<dbReference type="SMART" id="SM00720">
    <property type="entry name" value="calpain_III"/>
    <property type="match status" value="1"/>
</dbReference>
<dbReference type="SUPFAM" id="SSF49562">
    <property type="entry name" value="C2 domain (Calcium/lipid-binding domain, CaLB)"/>
    <property type="match status" value="1"/>
</dbReference>
<dbReference type="FunFam" id="3.90.70.10:FF:000001">
    <property type="entry name" value="Calpain-1 catalytic subunit"/>
    <property type="match status" value="1"/>
</dbReference>
<comment type="caution">
    <text evidence="5">The sequence shown here is derived from an EMBL/GenBank/DDBJ whole genome shotgun (WGS) entry which is preliminary data.</text>
</comment>
<dbReference type="SMART" id="SM00230">
    <property type="entry name" value="CysPc"/>
    <property type="match status" value="1"/>
</dbReference>
<dbReference type="Gene3D" id="2.60.120.380">
    <property type="match status" value="1"/>
</dbReference>
<dbReference type="InterPro" id="IPR035892">
    <property type="entry name" value="C2_domain_sf"/>
</dbReference>
<dbReference type="SUPFAM" id="SSF49758">
    <property type="entry name" value="Calpain large subunit, middle domain (domain III)"/>
    <property type="match status" value="1"/>
</dbReference>
<dbReference type="InterPro" id="IPR033883">
    <property type="entry name" value="C2_III"/>
</dbReference>
<protein>
    <submittedName>
        <fullName evidence="5">Uncharacterized protein</fullName>
    </submittedName>
</protein>
<comment type="similarity">
    <text evidence="1">Belongs to the peptidase C2 family.</text>
</comment>
<dbReference type="InterPro" id="IPR022684">
    <property type="entry name" value="Calpain_cysteine_protease"/>
</dbReference>
<dbReference type="InterPro" id="IPR036213">
    <property type="entry name" value="Calpain_III_sf"/>
</dbReference>
<dbReference type="PROSITE" id="PS50203">
    <property type="entry name" value="CALPAIN_CAT"/>
    <property type="match status" value="1"/>
</dbReference>
<proteinExistence type="inferred from homology"/>
<dbReference type="PROSITE" id="PS00139">
    <property type="entry name" value="THIOL_PROTEASE_CYS"/>
    <property type="match status" value="1"/>
</dbReference>
<dbReference type="SUPFAM" id="SSF54001">
    <property type="entry name" value="Cysteine proteinases"/>
    <property type="match status" value="1"/>
</dbReference>
<dbReference type="InterPro" id="IPR038765">
    <property type="entry name" value="Papain-like_cys_pep_sf"/>
</dbReference>
<dbReference type="PANTHER" id="PTHR10183:SF379">
    <property type="entry name" value="CALPAIN-5"/>
    <property type="match status" value="1"/>
</dbReference>
<keyword evidence="2" id="KW-0645">Protease</keyword>
<dbReference type="InterPro" id="IPR022682">
    <property type="entry name" value="Calpain_domain_III"/>
</dbReference>
<evidence type="ECO:0000256" key="2">
    <source>
        <dbReference type="ARBA" id="ARBA00022670"/>
    </source>
</evidence>
<dbReference type="FunFam" id="2.60.120.380:FF:000003">
    <property type="entry name" value="Calpain 5"/>
    <property type="match status" value="1"/>
</dbReference>
<accession>A0A8J1UC86</accession>
<dbReference type="InterPro" id="IPR001300">
    <property type="entry name" value="Peptidase_C2_calpain_cat"/>
</dbReference>
<keyword evidence="4" id="KW-0788">Thiol protease</keyword>
<gene>
    <name evidence="5" type="ORF">OFUS_LOCUS7795</name>
</gene>
<dbReference type="AlphaFoldDB" id="A0A8J1UC86"/>
<dbReference type="PRINTS" id="PR00704">
    <property type="entry name" value="CALPAIN"/>
</dbReference>
<dbReference type="SMART" id="SM00239">
    <property type="entry name" value="C2"/>
    <property type="match status" value="1"/>
</dbReference>
<evidence type="ECO:0000313" key="5">
    <source>
        <dbReference type="EMBL" id="CAH1781191.1"/>
    </source>
</evidence>
<sequence>MVFGLFSSPVLYKGQDYAALRKEHQDSGHLYIDNQFPPDDKSLGPSGGKGGHVEWKRPKDIVTDPKLFVGGTESGDVTQGSLGNCWFVASCSCLAQEKEVWQKVIPDHKDQEWDAEHPEKYCGIFHFNFWRYGEWIDVVIDDFLPTVNGKLVYVHSKSKNEFWSALLEKAYAKLFGSYEALDGGELSEALEDFTGGVSWPINMVEENYAGDEEKRNELFRIMSKEMDRRSLMAAAIPATSADEMEATTDVGLVKGHAYGITAVKKVAVEGTGLFGLFNQEKMQMIRLRNPWGKCEWNGAFSDGSKEWEKIEKADRDKIGLTFDDDGEFWMLFTDYCKYFKNMSICRVVNTSFFSLHKKYYESVFHGEWKAPNRAGGCLNNKETWLRNPQYVFKITEDEDEDVLISLMQKSQRGNGIQKQTIGFTIMKVEENREYRMHKPQEIIKSSSFKNSRSIFLRLTLKRGTYVVLPCGFEPNQVGNYLFRVYTSYTNHCKELTEDKPTKGCAWCLCALCSCFWRCRYPQMVTRIKVIRATGLERQDKVGGADPYAIVHCEGQQYYTPVVKDTTNPEWGTSVILYRKNPVQKPIKVVIWNSNVIKDDYMGKHIFLARDNSEGKVLEVDLQGPKKQNNEKRPGKMWVEMSTNTDLAHF</sequence>
<dbReference type="InterPro" id="IPR022683">
    <property type="entry name" value="Calpain_III"/>
</dbReference>
<dbReference type="CDD" id="cd00214">
    <property type="entry name" value="Calpain_III"/>
    <property type="match status" value="1"/>
</dbReference>
<dbReference type="GO" id="GO:0005737">
    <property type="term" value="C:cytoplasm"/>
    <property type="evidence" value="ECO:0007669"/>
    <property type="project" value="TreeGrafter"/>
</dbReference>
<dbReference type="Gene3D" id="3.90.70.10">
    <property type="entry name" value="Cysteine proteinases"/>
    <property type="match status" value="1"/>
</dbReference>
<dbReference type="CDD" id="cd00044">
    <property type="entry name" value="CysPc"/>
    <property type="match status" value="1"/>
</dbReference>
<dbReference type="EMBL" id="CAIIXF020000004">
    <property type="protein sequence ID" value="CAH1781191.1"/>
    <property type="molecule type" value="Genomic_DNA"/>
</dbReference>
<evidence type="ECO:0000256" key="1">
    <source>
        <dbReference type="ARBA" id="ARBA00007623"/>
    </source>
</evidence>
<dbReference type="Pfam" id="PF00168">
    <property type="entry name" value="C2"/>
    <property type="match status" value="1"/>
</dbReference>
<dbReference type="Gene3D" id="2.60.40.150">
    <property type="entry name" value="C2 domain"/>
    <property type="match status" value="1"/>
</dbReference>
<keyword evidence="3" id="KW-0378">Hydrolase</keyword>
<dbReference type="Proteomes" id="UP000749559">
    <property type="component" value="Unassembled WGS sequence"/>
</dbReference>
<organism evidence="5 6">
    <name type="scientific">Owenia fusiformis</name>
    <name type="common">Polychaete worm</name>
    <dbReference type="NCBI Taxonomy" id="6347"/>
    <lineage>
        <taxon>Eukaryota</taxon>
        <taxon>Metazoa</taxon>
        <taxon>Spiralia</taxon>
        <taxon>Lophotrochozoa</taxon>
        <taxon>Annelida</taxon>
        <taxon>Polychaeta</taxon>
        <taxon>Sedentaria</taxon>
        <taxon>Canalipalpata</taxon>
        <taxon>Sabellida</taxon>
        <taxon>Oweniida</taxon>
        <taxon>Oweniidae</taxon>
        <taxon>Owenia</taxon>
    </lineage>
</organism>
<dbReference type="InterPro" id="IPR033884">
    <property type="entry name" value="C2_Calpain"/>
</dbReference>
<dbReference type="Pfam" id="PF01067">
    <property type="entry name" value="Calpain_III"/>
    <property type="match status" value="1"/>
</dbReference>
<dbReference type="GO" id="GO:0006508">
    <property type="term" value="P:proteolysis"/>
    <property type="evidence" value="ECO:0007669"/>
    <property type="project" value="UniProtKB-KW"/>
</dbReference>
<dbReference type="CDD" id="cd04046">
    <property type="entry name" value="C2_Calpain"/>
    <property type="match status" value="1"/>
</dbReference>
<dbReference type="PROSITE" id="PS50004">
    <property type="entry name" value="C2"/>
    <property type="match status" value="1"/>
</dbReference>
<name>A0A8J1UC86_OWEFU</name>
<evidence type="ECO:0000313" key="6">
    <source>
        <dbReference type="Proteomes" id="UP000749559"/>
    </source>
</evidence>